<dbReference type="AlphaFoldDB" id="A0A482VEL9"/>
<sequence length="112" mass="12787">MEFLKEPKEMEIPGNLAKNWKKVEENYQLYVTASSCCARDKPLQAAVLLHCVEGEPQEVLKTLELTPEEMIDSDPTLTKLCNYEGSQLKVERSCFFDTELKNGKSQLRISCN</sequence>
<dbReference type="OrthoDB" id="7323790at2759"/>
<accession>A0A482VEL9</accession>
<evidence type="ECO:0000313" key="2">
    <source>
        <dbReference type="Proteomes" id="UP000292052"/>
    </source>
</evidence>
<comment type="caution">
    <text evidence="1">The sequence shown here is derived from an EMBL/GenBank/DDBJ whole genome shotgun (WGS) entry which is preliminary data.</text>
</comment>
<proteinExistence type="predicted"/>
<reference evidence="1 2" key="1">
    <citation type="submission" date="2017-03" db="EMBL/GenBank/DDBJ databases">
        <title>Genome of the blue death feigning beetle - Asbolus verrucosus.</title>
        <authorList>
            <person name="Rider S.D."/>
        </authorList>
    </citation>
    <scope>NUCLEOTIDE SEQUENCE [LARGE SCALE GENOMIC DNA]</scope>
    <source>
        <strain evidence="1">Butters</strain>
        <tissue evidence="1">Head and leg muscle</tissue>
    </source>
</reference>
<gene>
    <name evidence="1" type="ORF">BDFB_013779</name>
</gene>
<evidence type="ECO:0000313" key="1">
    <source>
        <dbReference type="EMBL" id="RZB58801.1"/>
    </source>
</evidence>
<name>A0A482VEL9_ASBVE</name>
<organism evidence="1 2">
    <name type="scientific">Asbolus verrucosus</name>
    <name type="common">Desert ironclad beetle</name>
    <dbReference type="NCBI Taxonomy" id="1661398"/>
    <lineage>
        <taxon>Eukaryota</taxon>
        <taxon>Metazoa</taxon>
        <taxon>Ecdysozoa</taxon>
        <taxon>Arthropoda</taxon>
        <taxon>Hexapoda</taxon>
        <taxon>Insecta</taxon>
        <taxon>Pterygota</taxon>
        <taxon>Neoptera</taxon>
        <taxon>Endopterygota</taxon>
        <taxon>Coleoptera</taxon>
        <taxon>Polyphaga</taxon>
        <taxon>Cucujiformia</taxon>
        <taxon>Tenebrionidae</taxon>
        <taxon>Pimeliinae</taxon>
        <taxon>Asbolus</taxon>
    </lineage>
</organism>
<keyword evidence="2" id="KW-1185">Reference proteome</keyword>
<protein>
    <submittedName>
        <fullName evidence="1">Uncharacterized protein</fullName>
    </submittedName>
</protein>
<dbReference type="Proteomes" id="UP000292052">
    <property type="component" value="Unassembled WGS sequence"/>
</dbReference>
<dbReference type="EMBL" id="QDEB01110532">
    <property type="protein sequence ID" value="RZB58801.1"/>
    <property type="molecule type" value="Genomic_DNA"/>
</dbReference>